<dbReference type="Proteomes" id="UP000198131">
    <property type="component" value="Unassembled WGS sequence"/>
</dbReference>
<keyword evidence="3" id="KW-1185">Reference proteome</keyword>
<gene>
    <name evidence="2" type="ORF">SAMN06265337_0508</name>
</gene>
<evidence type="ECO:0000256" key="1">
    <source>
        <dbReference type="SAM" id="Phobius"/>
    </source>
</evidence>
<dbReference type="EMBL" id="FYEW01000001">
    <property type="protein sequence ID" value="SNC61634.1"/>
    <property type="molecule type" value="Genomic_DNA"/>
</dbReference>
<sequence length="99" mass="10984">MLSTAMIPNPMLLLAPLLVLALTMGLAVLAFTTAYCAKSYGRSFWLWFALSWVLPLVSFCFLFVLLLRYHLNHGQRLLDEAKAILAAAEAAEKVREQGA</sequence>
<dbReference type="RefSeq" id="WP_088841844.1">
    <property type="nucleotide sequence ID" value="NZ_FYEW01000001.1"/>
</dbReference>
<proteinExistence type="predicted"/>
<keyword evidence="1" id="KW-0812">Transmembrane</keyword>
<evidence type="ECO:0000313" key="2">
    <source>
        <dbReference type="EMBL" id="SNC61634.1"/>
    </source>
</evidence>
<evidence type="ECO:0000313" key="3">
    <source>
        <dbReference type="Proteomes" id="UP000198131"/>
    </source>
</evidence>
<dbReference type="AlphaFoldDB" id="A0A212T770"/>
<reference evidence="3" key="1">
    <citation type="submission" date="2017-06" db="EMBL/GenBank/DDBJ databases">
        <authorList>
            <person name="Varghese N."/>
            <person name="Submissions S."/>
        </authorList>
    </citation>
    <scope>NUCLEOTIDE SEQUENCE [LARGE SCALE GENOMIC DNA]</scope>
    <source>
        <strain evidence="3">DSM 11116</strain>
    </source>
</reference>
<feature type="transmembrane region" description="Helical" evidence="1">
    <location>
        <begin position="46"/>
        <end position="67"/>
    </location>
</feature>
<protein>
    <submittedName>
        <fullName evidence="2">Uncharacterized protein</fullName>
    </submittedName>
</protein>
<keyword evidence="1" id="KW-1133">Transmembrane helix</keyword>
<name>A0A212T770_9BACT</name>
<accession>A0A212T770</accession>
<keyword evidence="1" id="KW-0472">Membrane</keyword>
<organism evidence="2 3">
    <name type="scientific">Hymenobacter gelipurpurascens</name>
    <dbReference type="NCBI Taxonomy" id="89968"/>
    <lineage>
        <taxon>Bacteria</taxon>
        <taxon>Pseudomonadati</taxon>
        <taxon>Bacteroidota</taxon>
        <taxon>Cytophagia</taxon>
        <taxon>Cytophagales</taxon>
        <taxon>Hymenobacteraceae</taxon>
        <taxon>Hymenobacter</taxon>
    </lineage>
</organism>